<dbReference type="NCBIfam" id="TIGR03229">
    <property type="entry name" value="benzo_1_2_benA"/>
    <property type="match status" value="1"/>
</dbReference>
<evidence type="ECO:0000256" key="5">
    <source>
        <dbReference type="ARBA" id="ARBA00023004"/>
    </source>
</evidence>
<evidence type="ECO:0000256" key="4">
    <source>
        <dbReference type="ARBA" id="ARBA00023002"/>
    </source>
</evidence>
<dbReference type="PANTHER" id="PTHR43756">
    <property type="entry name" value="CHOLINE MONOOXYGENASE, CHLOROPLASTIC"/>
    <property type="match status" value="1"/>
</dbReference>
<dbReference type="PANTHER" id="PTHR43756:SF1">
    <property type="entry name" value="3-PHENYLPROPIONATE_CINNAMIC ACID DIOXYGENASE SUBUNIT ALPHA"/>
    <property type="match status" value="1"/>
</dbReference>
<evidence type="ECO:0000256" key="6">
    <source>
        <dbReference type="ARBA" id="ARBA00023014"/>
    </source>
</evidence>
<evidence type="ECO:0000259" key="8">
    <source>
        <dbReference type="PROSITE" id="PS51296"/>
    </source>
</evidence>
<reference evidence="9 10" key="1">
    <citation type="submission" date="2017-07" db="EMBL/GenBank/DDBJ databases">
        <title>Draft whole genome sequences of clinical Proprionibacteriaceae strains.</title>
        <authorList>
            <person name="Bernier A.-M."/>
            <person name="Bernard K."/>
            <person name="Domingo M.-C."/>
        </authorList>
    </citation>
    <scope>NUCLEOTIDE SEQUENCE [LARGE SCALE GENOMIC DNA]</scope>
    <source>
        <strain evidence="9 10">NML 130396</strain>
    </source>
</reference>
<dbReference type="InterPro" id="IPR017639">
    <property type="entry name" value="Benzo_1-2-diOase_lsu"/>
</dbReference>
<evidence type="ECO:0000256" key="2">
    <source>
        <dbReference type="ARBA" id="ARBA00022714"/>
    </source>
</evidence>
<dbReference type="PRINTS" id="PR00090">
    <property type="entry name" value="RNGDIOXGNASE"/>
</dbReference>
<keyword evidence="10" id="KW-1185">Reference proteome</keyword>
<keyword evidence="2" id="KW-0001">2Fe-2S</keyword>
<keyword evidence="3" id="KW-0479">Metal-binding</keyword>
<dbReference type="InterPro" id="IPR001663">
    <property type="entry name" value="Rng_hydr_dOase-A"/>
</dbReference>
<dbReference type="PROSITE" id="PS51296">
    <property type="entry name" value="RIESKE"/>
    <property type="match status" value="1"/>
</dbReference>
<dbReference type="InterPro" id="IPR036922">
    <property type="entry name" value="Rieske_2Fe-2S_sf"/>
</dbReference>
<organism evidence="9 10">
    <name type="scientific">Enemella dayhoffiae</name>
    <dbReference type="NCBI Taxonomy" id="2016507"/>
    <lineage>
        <taxon>Bacteria</taxon>
        <taxon>Bacillati</taxon>
        <taxon>Actinomycetota</taxon>
        <taxon>Actinomycetes</taxon>
        <taxon>Propionibacteriales</taxon>
        <taxon>Propionibacteriaceae</taxon>
        <taxon>Enemella</taxon>
    </lineage>
</organism>
<dbReference type="SUPFAM" id="SSF50022">
    <property type="entry name" value="ISP domain"/>
    <property type="match status" value="1"/>
</dbReference>
<dbReference type="CDD" id="cd03542">
    <property type="entry name" value="Rieske_RO_Alpha_HBDO"/>
    <property type="match status" value="1"/>
</dbReference>
<accession>A0A255GRH2</accession>
<comment type="caution">
    <text evidence="9">The sequence shown here is derived from an EMBL/GenBank/DDBJ whole genome shotgun (WGS) entry which is preliminary data.</text>
</comment>
<dbReference type="CDD" id="cd08879">
    <property type="entry name" value="RHO_alpha_C_AntDO-like"/>
    <property type="match status" value="1"/>
</dbReference>
<dbReference type="GO" id="GO:0016705">
    <property type="term" value="F:oxidoreductase activity, acting on paired donors, with incorporation or reduction of molecular oxygen"/>
    <property type="evidence" value="ECO:0007669"/>
    <property type="project" value="UniProtKB-ARBA"/>
</dbReference>
<dbReference type="Gene3D" id="3.90.380.10">
    <property type="entry name" value="Naphthalene 1,2-dioxygenase Alpha Subunit, Chain A, domain 1"/>
    <property type="match status" value="1"/>
</dbReference>
<feature type="compositionally biased region" description="Low complexity" evidence="7">
    <location>
        <begin position="466"/>
        <end position="520"/>
    </location>
</feature>
<keyword evidence="6" id="KW-0411">Iron-sulfur</keyword>
<feature type="region of interest" description="Disordered" evidence="7">
    <location>
        <begin position="465"/>
        <end position="531"/>
    </location>
</feature>
<dbReference type="Pfam" id="PF00355">
    <property type="entry name" value="Rieske"/>
    <property type="match status" value="1"/>
</dbReference>
<dbReference type="AlphaFoldDB" id="A0A255GRH2"/>
<keyword evidence="9" id="KW-0223">Dioxygenase</keyword>
<gene>
    <name evidence="9" type="primary">benA</name>
    <name evidence="9" type="ORF">CGZ93_15685</name>
</gene>
<evidence type="ECO:0000256" key="7">
    <source>
        <dbReference type="SAM" id="MobiDB-lite"/>
    </source>
</evidence>
<evidence type="ECO:0000256" key="3">
    <source>
        <dbReference type="ARBA" id="ARBA00022723"/>
    </source>
</evidence>
<evidence type="ECO:0000313" key="9">
    <source>
        <dbReference type="EMBL" id="OYO18420.1"/>
    </source>
</evidence>
<dbReference type="OrthoDB" id="5243643at2"/>
<feature type="compositionally biased region" description="Basic residues" evidence="7">
    <location>
        <begin position="521"/>
        <end position="531"/>
    </location>
</feature>
<dbReference type="Gene3D" id="2.102.10.10">
    <property type="entry name" value="Rieske [2Fe-2S] iron-sulphur domain"/>
    <property type="match status" value="1"/>
</dbReference>
<name>A0A255GRH2_9ACTN</name>
<protein>
    <submittedName>
        <fullName evidence="9">Benzoate 1,2-dioxygenase large subunit</fullName>
    </submittedName>
</protein>
<dbReference type="RefSeq" id="WP_094365088.1">
    <property type="nucleotide sequence ID" value="NZ_NMVQ01000044.1"/>
</dbReference>
<dbReference type="SUPFAM" id="SSF55961">
    <property type="entry name" value="Bet v1-like"/>
    <property type="match status" value="1"/>
</dbReference>
<dbReference type="GO" id="GO:0004497">
    <property type="term" value="F:monooxygenase activity"/>
    <property type="evidence" value="ECO:0007669"/>
    <property type="project" value="UniProtKB-ARBA"/>
</dbReference>
<dbReference type="GO" id="GO:0051213">
    <property type="term" value="F:dioxygenase activity"/>
    <property type="evidence" value="ECO:0007669"/>
    <property type="project" value="UniProtKB-KW"/>
</dbReference>
<evidence type="ECO:0000313" key="10">
    <source>
        <dbReference type="Proteomes" id="UP000216311"/>
    </source>
</evidence>
<evidence type="ECO:0000256" key="1">
    <source>
        <dbReference type="ARBA" id="ARBA00008751"/>
    </source>
</evidence>
<dbReference type="EMBL" id="NMVQ01000044">
    <property type="protein sequence ID" value="OYO18420.1"/>
    <property type="molecule type" value="Genomic_DNA"/>
</dbReference>
<comment type="similarity">
    <text evidence="1">Belongs to the bacterial ring-hydroxylating dioxygenase alpha subunit family.</text>
</comment>
<proteinExistence type="inferred from homology"/>
<dbReference type="Proteomes" id="UP000216311">
    <property type="component" value="Unassembled WGS sequence"/>
</dbReference>
<dbReference type="InterPro" id="IPR015879">
    <property type="entry name" value="Ring_hydroxy_dOase_asu_C_dom"/>
</dbReference>
<dbReference type="GO" id="GO:0005506">
    <property type="term" value="F:iron ion binding"/>
    <property type="evidence" value="ECO:0007669"/>
    <property type="project" value="InterPro"/>
</dbReference>
<dbReference type="Pfam" id="PF00848">
    <property type="entry name" value="Ring_hydroxyl_A"/>
    <property type="match status" value="1"/>
</dbReference>
<feature type="domain" description="Rieske" evidence="8">
    <location>
        <begin position="46"/>
        <end position="128"/>
    </location>
</feature>
<dbReference type="InterPro" id="IPR017941">
    <property type="entry name" value="Rieske_2Fe-2S"/>
</dbReference>
<dbReference type="GO" id="GO:0051537">
    <property type="term" value="F:2 iron, 2 sulfur cluster binding"/>
    <property type="evidence" value="ECO:0007669"/>
    <property type="project" value="UniProtKB-KW"/>
</dbReference>
<sequence>MTMHLDLDQAVIEDPEKGLYRANRSIFTDEEIFELEMKHIFEGNWIYLAHESQLPNPGDYFTTYIGRQPIMITRSKDGTLNGLINACAHRGAMLCRRKTDNRLTITCPFHGWTFRNDGKLLKVKDPEDAGYPEQFNTDGSHDLTRIPRFESYRGFLFGSLNPDVLPLTEHLGDATKVIDMLVDQSPEGLEVLRGSSTYTYDGNWKVQAENGADGYHVTATHWNYAATTSRRSTGESKNTTKTVDAGKWGKQGGGTWSFPNGHLCLWTWAGNWESRPLVPWLDQLKEKYGEAKGEFMVKGSRNLLLYPNVYVMDQFSTQIRHFRPISVNKTEVTIYCIAPKGESAEARAHRIRQYEDFFNASGMATPDDLEEFRSCQFTFQATAAPWNDMSRGAEHWVDGPDPVADSLGMDGVIASGIKNEDEGLYPIQHGYWLQVMRAATAGQDVALAGAKQAAEKIGADHKLVKQAKGGAAKKSAARNASPAKKVSPAKKASPARKAPAKAAASTRKTTTAKEAAPAKKATTRKSTTKRV</sequence>
<keyword evidence="5" id="KW-0408">Iron</keyword>
<keyword evidence="4" id="KW-0560">Oxidoreductase</keyword>